<dbReference type="Proteomes" id="UP000565576">
    <property type="component" value="Unassembled WGS sequence"/>
</dbReference>
<dbReference type="AlphaFoldDB" id="A0A7X0IRE2"/>
<proteinExistence type="predicted"/>
<name>A0A7X0IRE2_9HYPH</name>
<organism evidence="1 2">
    <name type="scientific">Rhizobium lusitanum</name>
    <dbReference type="NCBI Taxonomy" id="293958"/>
    <lineage>
        <taxon>Bacteria</taxon>
        <taxon>Pseudomonadati</taxon>
        <taxon>Pseudomonadota</taxon>
        <taxon>Alphaproteobacteria</taxon>
        <taxon>Hyphomicrobiales</taxon>
        <taxon>Rhizobiaceae</taxon>
        <taxon>Rhizobium/Agrobacterium group</taxon>
        <taxon>Rhizobium</taxon>
    </lineage>
</organism>
<reference evidence="1 2" key="1">
    <citation type="submission" date="2020-08" db="EMBL/GenBank/DDBJ databases">
        <title>Genomic Encyclopedia of Type Strains, Phase IV (KMG-V): Genome sequencing to study the core and pangenomes of soil and plant-associated prokaryotes.</title>
        <authorList>
            <person name="Whitman W."/>
        </authorList>
    </citation>
    <scope>NUCLEOTIDE SEQUENCE [LARGE SCALE GENOMIC DNA]</scope>
    <source>
        <strain evidence="1 2">SEMIA 4060</strain>
    </source>
</reference>
<dbReference type="EMBL" id="JACHBG010000006">
    <property type="protein sequence ID" value="MBB6485760.1"/>
    <property type="molecule type" value="Genomic_DNA"/>
</dbReference>
<comment type="caution">
    <text evidence="1">The sequence shown here is derived from an EMBL/GenBank/DDBJ whole genome shotgun (WGS) entry which is preliminary data.</text>
</comment>
<evidence type="ECO:0000313" key="1">
    <source>
        <dbReference type="EMBL" id="MBB6485760.1"/>
    </source>
</evidence>
<protein>
    <submittedName>
        <fullName evidence="1">Uncharacterized protein</fullName>
    </submittedName>
</protein>
<sequence length="40" mass="4718">MPERPLAVLFTAVTQSFDDRRVKLIDKRQFILTNVNNGWQ</sequence>
<accession>A0A7X0IRE2</accession>
<evidence type="ECO:0000313" key="2">
    <source>
        <dbReference type="Proteomes" id="UP000565576"/>
    </source>
</evidence>
<gene>
    <name evidence="1" type="ORF">GGD46_003054</name>
</gene>